<name>B5IFM6_ACIB4</name>
<dbReference type="InterPro" id="IPR038078">
    <property type="entry name" value="PhoU-like_sf"/>
</dbReference>
<protein>
    <submittedName>
        <fullName evidence="2">Putitive phosphate transport regulator</fullName>
    </submittedName>
</protein>
<keyword evidence="3" id="KW-1185">Reference proteome</keyword>
<comment type="similarity">
    <text evidence="1">Belongs to the UPF0111 family.</text>
</comment>
<gene>
    <name evidence="2" type="ordered locus">Aboo_1146</name>
</gene>
<sequence length="227" mass="26173">MKFIRTPIIETLRKSPFEALIDHAKIVEEAAQMLKDAFEDYLKGNYEDFEKAKKVIEDMELKADYIKSNIRNHLPKGVWMPVDRGVFLSLLSEMDKVVDLIQDVTEWLSLREKPIPKELEDPFRELFAKALESIQISGKAIDALNTVIESSFLEKERENAKKVVHELHKVEHESDIIERKLTRQIFALEEKISPAALFHLTKLVFLLGDIANHAENAGDRIRALIAR</sequence>
<dbReference type="EMBL" id="CP001941">
    <property type="protein sequence ID" value="ADD08955.1"/>
    <property type="molecule type" value="Genomic_DNA"/>
</dbReference>
<dbReference type="AlphaFoldDB" id="B5IFM6"/>
<accession>B5IFM6</accession>
<dbReference type="eggNOG" id="arCOG02640">
    <property type="taxonomic scope" value="Archaea"/>
</dbReference>
<dbReference type="OrthoDB" id="123511at2157"/>
<dbReference type="Gene3D" id="1.20.58.220">
    <property type="entry name" value="Phosphate transport system protein phou homolog 2, domain 2"/>
    <property type="match status" value="1"/>
</dbReference>
<dbReference type="Proteomes" id="UP000001400">
    <property type="component" value="Chromosome"/>
</dbReference>
<evidence type="ECO:0000313" key="2">
    <source>
        <dbReference type="EMBL" id="ADD08955.1"/>
    </source>
</evidence>
<dbReference type="NCBIfam" id="TIGR00153">
    <property type="entry name" value="TIGR00153 family protein"/>
    <property type="match status" value="1"/>
</dbReference>
<dbReference type="Pfam" id="PF01865">
    <property type="entry name" value="PhoU_div"/>
    <property type="match status" value="1"/>
</dbReference>
<evidence type="ECO:0000313" key="3">
    <source>
        <dbReference type="Proteomes" id="UP000001400"/>
    </source>
</evidence>
<organism evidence="2 3">
    <name type="scientific">Aciduliprofundum boonei (strain DSM 19572 / T469)</name>
    <dbReference type="NCBI Taxonomy" id="439481"/>
    <lineage>
        <taxon>Archaea</taxon>
        <taxon>Methanobacteriati</taxon>
        <taxon>Thermoplasmatota</taxon>
        <taxon>DHVE2 group</taxon>
        <taxon>Candidatus Aciduliprofundum</taxon>
    </lineage>
</organism>
<dbReference type="SUPFAM" id="SSF109755">
    <property type="entry name" value="PhoU-like"/>
    <property type="match status" value="1"/>
</dbReference>
<dbReference type="InterPro" id="IPR018445">
    <property type="entry name" value="Put_Phosphate_transp_reg"/>
</dbReference>
<dbReference type="RefSeq" id="WP_008085650.1">
    <property type="nucleotide sequence ID" value="NC_013926.1"/>
</dbReference>
<proteinExistence type="inferred from homology"/>
<reference evidence="2" key="1">
    <citation type="submission" date="2010-02" db="EMBL/GenBank/DDBJ databases">
        <title>Complete sequence of Aciduliprofundum boonei T469.</title>
        <authorList>
            <consortium name="US DOE Joint Genome Institute"/>
            <person name="Lucas S."/>
            <person name="Copeland A."/>
            <person name="Lapidus A."/>
            <person name="Cheng J.-F."/>
            <person name="Bruce D."/>
            <person name="Goodwin L."/>
            <person name="Pitluck S."/>
            <person name="Saunders E."/>
            <person name="Detter J.C."/>
            <person name="Han C."/>
            <person name="Tapia R."/>
            <person name="Land M."/>
            <person name="Hauser L."/>
            <person name="Kyrpides N."/>
            <person name="Mikhailova N."/>
            <person name="Flores G."/>
            <person name="Reysenbach A.-L."/>
            <person name="Woyke T."/>
        </authorList>
    </citation>
    <scope>NUCLEOTIDE SEQUENCE</scope>
    <source>
        <strain evidence="2">T469</strain>
    </source>
</reference>
<evidence type="ECO:0000256" key="1">
    <source>
        <dbReference type="ARBA" id="ARBA00008591"/>
    </source>
</evidence>
<dbReference type="InterPro" id="IPR002727">
    <property type="entry name" value="DUF47"/>
</dbReference>
<dbReference type="HOGENOM" id="CLU_104916_0_0_2"/>
<dbReference type="GeneID" id="8828106"/>
<dbReference type="STRING" id="439481.Aboo_1146"/>
<dbReference type="PANTHER" id="PTHR36536">
    <property type="entry name" value="UPF0111 PROTEIN HI_1603"/>
    <property type="match status" value="1"/>
</dbReference>
<dbReference type="PANTHER" id="PTHR36536:SF3">
    <property type="entry name" value="UPF0111 PROTEIN HI_1603"/>
    <property type="match status" value="1"/>
</dbReference>
<dbReference type="KEGG" id="abi:Aboo_1146"/>